<dbReference type="Proteomes" id="UP000078348">
    <property type="component" value="Unassembled WGS sequence"/>
</dbReference>
<dbReference type="GO" id="GO:0006623">
    <property type="term" value="P:protein targeting to vacuole"/>
    <property type="evidence" value="ECO:0007669"/>
    <property type="project" value="TreeGrafter"/>
</dbReference>
<dbReference type="PANTHER" id="PTHR16166:SF93">
    <property type="entry name" value="INTERMEMBRANE LIPID TRANSFER PROTEIN VPS13"/>
    <property type="match status" value="1"/>
</dbReference>
<keyword evidence="3" id="KW-0812">Transmembrane</keyword>
<feature type="region of interest" description="Disordered" evidence="2">
    <location>
        <begin position="2713"/>
        <end position="2745"/>
    </location>
</feature>
<evidence type="ECO:0000256" key="3">
    <source>
        <dbReference type="SAM" id="Phobius"/>
    </source>
</evidence>
<sequence>MQHVISFLCEMAFHVLSIILTAILRYFLPPTLLFNRFTVSIWRGLASVTNLCFSSDAASLLAGIGIASIHIDSICIQILPSIHCILAICVNSVRVRVKANSNSKAQLQSPSYHQDTDIASTSLFHSLFVYIVNRCIYRCFRWVNFRVNDMIVEVEDEDISGSVMRISLGELSLTPENPHSKRLHLSEFNVSGYSNLSKREFPILDFNNALSFSLSRDTTNGLTGSFYTITAVTRTEDPLRLTLDLTHLLSLHSLLFSLLSSSTPDCEVSPVKICDPSHARKTRPHSRVTQLWLDSFASVTFSFASAPIALDLLLLEQGMAQSLRLGARVNTATGSVSLNLLSLAVEHLKVALEGSLFCGEDSCSVSLAATLSKTLSLSVSPVCLHVTPATLNLLLHFTSFAQLLPSLHPSLLLPKVIFFSKGNKSNALLHEELKRVCIPSLPFASLSIDIEEISLHLLSEAKEPLISASVQHIHCIPKDSVHQIEIGPLSVKSATITSLSVDRIRAEMTLSSLEPPTIASFSILRESAYCVQSSYLPLLSHHNAYSDFFRHSLNTPLVSVKSKLPPISVTLSKELLSSLSSLLHPLTPFVSVPSFSFFTPMHYHPPLLSLQLSLPSLSLQLLRDSFTASHPDDPFTQLHILSPSLSCSVGSQHFDLTASFAAAHLSSSFCHLSPPLLLETLTGYKEGIETDSWQQAQERYHALTERMTEILTISTPSSIYFHSHPHMVPSLHHHSLLNGQSDRGVLCTEDCFVESETVMSCRLGEVDVFFDDVCISDLLWGVLIVIESLRVCDDVNEAPFVEVHVQNGVLSVAVRQLVEVSNYFFNSFYPIINLVLYPFLPYRRALLHRAPLLAAQPLPPIAFTQPPTPTPHDFQVNVDTWPFVEATIRDLVVHLPQATRKSQALVLEIGKGVVFTHKANDASVPLGSFICRNCACGELLRLVWSDGKDDDFWHNPTFQCLDSTDGTPIFPRFVVDVWNTFLYTNHTQDLIAHNLALTLRFRPKVVLPAELVSTLSAYPSEAHLRTYPPALDSKPIPNALGLPLEVSVATAALHLRLSQAHYRDLLAFFFLNLGEQPTVCRHSCFPVCRHCGWSHDPGLRCDDCWCVLKVVAEEVKARFYSDMGPNPTKLGQLRTDVLHFDSFLLNTSTRIVLALPTLFIADTINTVLFPQNGSSYRTRIPADPEYPLTTPMLLLVDEETATGRSLQLRLAHWLVNARPLFFLTLYNWVCDPVWETADWPEAADWPKKVGKYDVSLTRCRVMASNSTQLPEPSHSLYPARLTLFGCFTNMNRECLLLSVEANVRCVMDAAANSMHVTAQSRCDSLVGTLIRAVFAAPPNPTHFCIDASYGCVPCNDGVTAFDTTIAVKFSEVSLALRLQDLPFFVAILSFQFKNTNKYLFSSAARIPEKDSVILNVPTPLHIQSTTRVQHYGFLREERRAKKPVEEEDLGVFSSEDEEEVEEKNEGVMEVTAASVGAMKVAVLDEQECVLTTEVDKVDASVRMETFQTTGAVSFLIQCFYLNTKLNRFEPWVEPTSILASVQMSEEATEVTVSVPTVLNINLSYRFLELLKYRLFSPNEHALRTDNTNVRVVNNLGQSVELDLSELAILTVQSESQRHLLNHQIVSVSHGESFSYALSSVQTQLVVAVKKLQGIGEDAYESEVAVVVDRNKTVLIPVRSLKGHQFLLASVTTSPPEIVLNSAIQWENQTSFPLTLSLTTTAPAHAASFTIQPLSAQPLPFLFSLLPFSIQLKPPSYDFCPPCNSASFVSYQTVLLACAPPPACSAMCIANEWACECTRVPLQLSKHDTAVLQRWQSRFPELQTKAYAFQCTPLFTIHNTLLLPFTYTLRSSRDSFDACGVIPPETKAFIHTGEELCSRHVLRVSLWGSEFSEDIVITPSKKYVRRVVLSQRGAKDKQPMATLALEVRDKLVTVRAALYTVNRTPFALEMVRDDVVIPLAPAPVSDPSFLPFTPIILDANTVIHQSPKQATPTPSVDAQRAFRSKVLSLEQQLAALRRPFPQASSEASSEAPCFSCWVASPMNQKQWYHVACSENMTFEDLWKRVMANLQGPASPRLEDFYFLWVVADRVVRVMMGEYLSNYKEFPRFLLRHKYHGIRGCVVKESIRACNVESLFSDEPPGEEGSLHYGVLTDDWMRWSVRVKGSEAACTLSSPAVQEKGLLARLSTQLVYEQQTTVITLPLSIRMTRIGPESGIVIEPQHVVFNQTSFPFVIKECSSSYLYKIPAGTRSILCLQHCTPDSQFQLRRESSEWQYSGVFSLQSGVSSILKLRNTRTHEILILHLTVSPTPSFLLVSFVASPDITPLVFQNFCSFPVTLEQSGQQQEVPAYSKFNLIETSNVVAPKLRLATAKGEEVISLDKAAAKRLSLGVLVTNKEECLAVADVYINSRGKWHYRTARLMDHALLLYRKAKLAKRVTGGHSSLSLALPLRNCAVKYESSAISLTASKSALLRLALQCSPLLPSAFPLHQLQATLLSFQASSKTAQIIQDLLAIGILYQLPQDGATPITLQQDPLYAFRKRPIAKDCSITLVVIGVSIQLFFTSSEIAQKWAKLIRFEIDTATPFSPQNWLGARRNHCELRDVDLTVLATQQGPVPVLSLIPADFPAVAEFSTFSFLRNAFSLHFSCLGVGFSLIDATPEENCYVYVDGVDASALITEDSQEAVLNVAGFQVDVSDFNAPFSTLVYVLCEEGEDLPPSEPSSVEPSVAPSPSVSGGQEEAGQSQRISRKERRILLKQLKMEEAQTQEIVRSAELREKNAVMSCASCGLQFRGGRRPFLHVCGKRHLQQKKTMFIDRGLASLEQIVLTVDEVFMERLTRVFGPFFAAPKEAKEEEASLLAFVGEPVYAEPRLRGEVEKLSAISFFISQFTLLPVSFVVSLKSSLGRETEAALDIGASAPNGFISCENMTIRLKEFHVQNMKGGYWVVFRAFRGYLVKEVLKQLNTLLSSVDLLGNLQYFRGENQESIQNLNYFGHSLQTLTSLSVQQEVVPPLNFPPSGRDSFSSYHHPSHRRGFVKAVGTAVDGIAHIGSKFTRGIGSSLSSLAYDNQFCLNRAIRLNQNTEETFGKSLKSGSKAIGASLWSGMKGVVTTPVNEVKKKGAIGLLTGTMKGVSGLVVKPAIGVLDFFSESTNGIKNSTQSAFGLRSAVNKNLSQFMRVRFPRFLSPSAGLEVYDVVAAAGKLLLWLVKSEGENEVVKVISNLTTLGATPLLLLITTKRVLLLKVMEIAHPLIVFTSSIACVQSFAWAGDSLHIALTKPVSVAFYTPSVFQRVDENRLFPRLSPEFTTKFMDIMARILPILSPHSQFPYPYDKPLFLASCRIRSGKMNAWKRRYICISRNCLYYYLNEEGLLDQAAEEDSEYLLPTGVVPLWRCDCVVCAEEAKKTKVRLVKKTSEDVHYVRLLSKERVVERSKPFFEIQFGRSAR</sequence>
<evidence type="ECO:0000256" key="2">
    <source>
        <dbReference type="SAM" id="MobiDB-lite"/>
    </source>
</evidence>
<dbReference type="InterPro" id="IPR026847">
    <property type="entry name" value="VPS13"/>
</dbReference>
<keyword evidence="3" id="KW-1133">Transmembrane helix</keyword>
<feature type="transmembrane region" description="Helical" evidence="3">
    <location>
        <begin position="7"/>
        <end position="28"/>
    </location>
</feature>
<dbReference type="STRING" id="478820.A0A196SJ79"/>
<dbReference type="Gene3D" id="2.30.29.30">
    <property type="entry name" value="Pleckstrin-homology domain (PH domain)/Phosphotyrosine-binding domain (PTB)"/>
    <property type="match status" value="1"/>
</dbReference>
<evidence type="ECO:0000313" key="5">
    <source>
        <dbReference type="EMBL" id="OAO16371.1"/>
    </source>
</evidence>
<dbReference type="InterPro" id="IPR011993">
    <property type="entry name" value="PH-like_dom_sf"/>
</dbReference>
<organism evidence="5 6">
    <name type="scientific">Blastocystis sp. subtype 1 (strain ATCC 50177 / NandII)</name>
    <dbReference type="NCBI Taxonomy" id="478820"/>
    <lineage>
        <taxon>Eukaryota</taxon>
        <taxon>Sar</taxon>
        <taxon>Stramenopiles</taxon>
        <taxon>Bigyra</taxon>
        <taxon>Opalozoa</taxon>
        <taxon>Opalinata</taxon>
        <taxon>Blastocystidae</taxon>
        <taxon>Blastocystis</taxon>
    </lineage>
</organism>
<feature type="domain" description="Vacuolar protein sorting-associated protein 13 VPS13 adaptor binding" evidence="4">
    <location>
        <begin position="2214"/>
        <end position="2339"/>
    </location>
</feature>
<accession>A0A196SJ79</accession>
<feature type="region of interest" description="Disordered" evidence="2">
    <location>
        <begin position="1445"/>
        <end position="1465"/>
    </location>
</feature>
<comment type="caution">
    <text evidence="5">The sequence shown here is derived from an EMBL/GenBank/DDBJ whole genome shotgun (WGS) entry which is preliminary data.</text>
</comment>
<dbReference type="SUPFAM" id="SSF50729">
    <property type="entry name" value="PH domain-like"/>
    <property type="match status" value="1"/>
</dbReference>
<proteinExistence type="inferred from homology"/>
<feature type="compositionally biased region" description="Acidic residues" evidence="2">
    <location>
        <begin position="1445"/>
        <end position="1462"/>
    </location>
</feature>
<evidence type="ECO:0000256" key="1">
    <source>
        <dbReference type="ARBA" id="ARBA00006545"/>
    </source>
</evidence>
<evidence type="ECO:0000313" key="6">
    <source>
        <dbReference type="Proteomes" id="UP000078348"/>
    </source>
</evidence>
<gene>
    <name evidence="5" type="ORF">AV274_1902</name>
</gene>
<name>A0A196SJ79_BLAHN</name>
<evidence type="ECO:0000259" key="4">
    <source>
        <dbReference type="Pfam" id="PF25036"/>
    </source>
</evidence>
<keyword evidence="6" id="KW-1185">Reference proteome</keyword>
<feature type="compositionally biased region" description="Low complexity" evidence="2">
    <location>
        <begin position="2718"/>
        <end position="2732"/>
    </location>
</feature>
<protein>
    <submittedName>
        <fullName evidence="5">Vacuolar protein sorting-associated protein</fullName>
    </submittedName>
</protein>
<comment type="similarity">
    <text evidence="1">Belongs to the VPS13 family.</text>
</comment>
<reference evidence="5 6" key="1">
    <citation type="submission" date="2016-05" db="EMBL/GenBank/DDBJ databases">
        <title>Nuclear genome of Blastocystis sp. subtype 1 NandII.</title>
        <authorList>
            <person name="Gentekaki E."/>
            <person name="Curtis B."/>
            <person name="Stairs C."/>
            <person name="Eme L."/>
            <person name="Herman E."/>
            <person name="Klimes V."/>
            <person name="Arias M.C."/>
            <person name="Elias M."/>
            <person name="Hilliou F."/>
            <person name="Klute M."/>
            <person name="Malik S.-B."/>
            <person name="Pightling A."/>
            <person name="Rachubinski R."/>
            <person name="Salas D."/>
            <person name="Schlacht A."/>
            <person name="Suga H."/>
            <person name="Archibald J."/>
            <person name="Ball S.G."/>
            <person name="Clark G."/>
            <person name="Dacks J."/>
            <person name="Van Der Giezen M."/>
            <person name="Tsaousis A."/>
            <person name="Roger A."/>
        </authorList>
    </citation>
    <scope>NUCLEOTIDE SEQUENCE [LARGE SCALE GENOMIC DNA]</scope>
    <source>
        <strain evidence="6">ATCC 50177 / NandII</strain>
    </source>
</reference>
<dbReference type="PANTHER" id="PTHR16166">
    <property type="entry name" value="VACUOLAR PROTEIN SORTING-ASSOCIATED PROTEIN VPS13"/>
    <property type="match status" value="1"/>
</dbReference>
<dbReference type="InterPro" id="IPR009543">
    <property type="entry name" value="VPS13_VAB"/>
</dbReference>
<dbReference type="GO" id="GO:0045053">
    <property type="term" value="P:protein retention in Golgi apparatus"/>
    <property type="evidence" value="ECO:0007669"/>
    <property type="project" value="TreeGrafter"/>
</dbReference>
<dbReference type="OrthoDB" id="428159at2759"/>
<dbReference type="EMBL" id="LXWW01000085">
    <property type="protein sequence ID" value="OAO16371.1"/>
    <property type="molecule type" value="Genomic_DNA"/>
</dbReference>
<keyword evidence="3" id="KW-0472">Membrane</keyword>
<dbReference type="Pfam" id="PF25036">
    <property type="entry name" value="VPS13_VAB"/>
    <property type="match status" value="1"/>
</dbReference>